<sequence length="367" mass="41681">MSSLDTTPFRIIIDAVKSPNVKSRNILQISSVHGSVPDSLNLPNTRGNRIKCRNILEFWETEDIENLTFGSQPEIFTNISLHEILDVLKTLENDKATNYKDKHILPAKEYDEIQKLASQSQDLVMKHVEKLINDRQEEMAKSREEEFEKMKLDRKNGLENAADLTTYPDKKEIDKFKRNLKNFKAKDKLTLTGRTVKTLAFMDVPPGDLGKVPLRAAIDDGEPVHLDSSFFEDDMSGRKKTKRNEQSSWLDILHDFISQIYPDYEEEDFLDNMKYLYEKCSPKDGRSTKKTNKSIKNKLRRGKKPKQKMGPVKEGLVECETPAEESNPQPYRSLAPQDKAGVDFSTTAIAHLTATTGTGLCGGLALN</sequence>
<dbReference type="EMBL" id="LNIX01000030">
    <property type="protein sequence ID" value="OXA41210.1"/>
    <property type="molecule type" value="Genomic_DNA"/>
</dbReference>
<accession>A0A226D7W6</accession>
<evidence type="ECO:0000313" key="3">
    <source>
        <dbReference type="EMBL" id="OXA41210.1"/>
    </source>
</evidence>
<keyword evidence="4" id="KW-1185">Reference proteome</keyword>
<evidence type="ECO:0000256" key="2">
    <source>
        <dbReference type="SAM" id="MobiDB-lite"/>
    </source>
</evidence>
<dbReference type="Proteomes" id="UP000198287">
    <property type="component" value="Unassembled WGS sequence"/>
</dbReference>
<keyword evidence="1" id="KW-0175">Coiled coil</keyword>
<feature type="compositionally biased region" description="Basic residues" evidence="2">
    <location>
        <begin position="288"/>
        <end position="307"/>
    </location>
</feature>
<evidence type="ECO:0000256" key="1">
    <source>
        <dbReference type="SAM" id="Coils"/>
    </source>
</evidence>
<feature type="coiled-coil region" evidence="1">
    <location>
        <begin position="125"/>
        <end position="153"/>
    </location>
</feature>
<name>A0A226D7W6_FOLCA</name>
<gene>
    <name evidence="3" type="ORF">Fcan01_24130</name>
</gene>
<feature type="region of interest" description="Disordered" evidence="2">
    <location>
        <begin position="281"/>
        <end position="313"/>
    </location>
</feature>
<organism evidence="3 4">
    <name type="scientific">Folsomia candida</name>
    <name type="common">Springtail</name>
    <dbReference type="NCBI Taxonomy" id="158441"/>
    <lineage>
        <taxon>Eukaryota</taxon>
        <taxon>Metazoa</taxon>
        <taxon>Ecdysozoa</taxon>
        <taxon>Arthropoda</taxon>
        <taxon>Hexapoda</taxon>
        <taxon>Collembola</taxon>
        <taxon>Entomobryomorpha</taxon>
        <taxon>Isotomoidea</taxon>
        <taxon>Isotomidae</taxon>
        <taxon>Proisotominae</taxon>
        <taxon>Folsomia</taxon>
    </lineage>
</organism>
<dbReference type="AlphaFoldDB" id="A0A226D7W6"/>
<protein>
    <submittedName>
        <fullName evidence="3">Uncharacterized protein</fullName>
    </submittedName>
</protein>
<evidence type="ECO:0000313" key="4">
    <source>
        <dbReference type="Proteomes" id="UP000198287"/>
    </source>
</evidence>
<proteinExistence type="predicted"/>
<comment type="caution">
    <text evidence="3">The sequence shown here is derived from an EMBL/GenBank/DDBJ whole genome shotgun (WGS) entry which is preliminary data.</text>
</comment>
<reference evidence="3 4" key="1">
    <citation type="submission" date="2015-12" db="EMBL/GenBank/DDBJ databases">
        <title>The genome of Folsomia candida.</title>
        <authorList>
            <person name="Faddeeva A."/>
            <person name="Derks M.F."/>
            <person name="Anvar Y."/>
            <person name="Smit S."/>
            <person name="Van Straalen N."/>
            <person name="Roelofs D."/>
        </authorList>
    </citation>
    <scope>NUCLEOTIDE SEQUENCE [LARGE SCALE GENOMIC DNA]</scope>
    <source>
        <strain evidence="3 4">VU population</strain>
        <tissue evidence="3">Whole body</tissue>
    </source>
</reference>